<sequence>MSNPLAASFEIEVVNREYKLVGMSITANFPESFPEAAITVQREFWERRKEIKKSNDYEILFSPGMCNGILATYFACIEVTEYLDKTPEGMIAFTLPNTEYVKVSCTNKTIGEGYNKLFEWMKGNRYEHKFYGACQIEIFYINDEADEEPVEILIPISKLNN</sequence>
<gene>
    <name evidence="2" type="ORF">PNBC_16565</name>
</gene>
<dbReference type="InterPro" id="IPR010499">
    <property type="entry name" value="AraC_E-bd"/>
</dbReference>
<comment type="caution">
    <text evidence="2">The sequence shown here is derived from an EMBL/GenBank/DDBJ whole genome shotgun (WGS) entry which is preliminary data.</text>
</comment>
<dbReference type="KEGG" id="pcx:LPB68_10120"/>
<name>A0A167BW02_9BACL</name>
<dbReference type="InterPro" id="IPR011256">
    <property type="entry name" value="Reg_factor_effector_dom_sf"/>
</dbReference>
<dbReference type="SUPFAM" id="SSF55136">
    <property type="entry name" value="Probable bacterial effector-binding domain"/>
    <property type="match status" value="1"/>
</dbReference>
<evidence type="ECO:0000259" key="1">
    <source>
        <dbReference type="SMART" id="SM00871"/>
    </source>
</evidence>
<evidence type="ECO:0000313" key="2">
    <source>
        <dbReference type="EMBL" id="OAB72505.1"/>
    </source>
</evidence>
<dbReference type="Gene3D" id="3.20.80.10">
    <property type="entry name" value="Regulatory factor, effector binding domain"/>
    <property type="match status" value="1"/>
</dbReference>
<feature type="domain" description="AraC effector-binding" evidence="1">
    <location>
        <begin position="9"/>
        <end position="157"/>
    </location>
</feature>
<accession>A0A167BW02</accession>
<dbReference type="SMART" id="SM00871">
    <property type="entry name" value="AraC_E_bind"/>
    <property type="match status" value="1"/>
</dbReference>
<dbReference type="Proteomes" id="UP000077134">
    <property type="component" value="Unassembled WGS sequence"/>
</dbReference>
<dbReference type="AlphaFoldDB" id="A0A167BW02"/>
<evidence type="ECO:0000313" key="3">
    <source>
        <dbReference type="Proteomes" id="UP000077134"/>
    </source>
</evidence>
<proteinExistence type="predicted"/>
<organism evidence="2 3">
    <name type="scientific">Paenibacillus crassostreae</name>
    <dbReference type="NCBI Taxonomy" id="1763538"/>
    <lineage>
        <taxon>Bacteria</taxon>
        <taxon>Bacillati</taxon>
        <taxon>Bacillota</taxon>
        <taxon>Bacilli</taxon>
        <taxon>Bacillales</taxon>
        <taxon>Paenibacillaceae</taxon>
        <taxon>Paenibacillus</taxon>
    </lineage>
</organism>
<dbReference type="InterPro" id="IPR029441">
    <property type="entry name" value="Cass2"/>
</dbReference>
<dbReference type="RefSeq" id="WP_068660072.1">
    <property type="nucleotide sequence ID" value="NZ_CP017770.1"/>
</dbReference>
<dbReference type="OrthoDB" id="2734147at2"/>
<reference evidence="2 3" key="1">
    <citation type="submission" date="2016-02" db="EMBL/GenBank/DDBJ databases">
        <title>Paenibacillus sp. LPB0068, isolated from Crassostrea gigas.</title>
        <authorList>
            <person name="Shin S.-K."/>
            <person name="Yi H."/>
        </authorList>
    </citation>
    <scope>NUCLEOTIDE SEQUENCE [LARGE SCALE GENOMIC DNA]</scope>
    <source>
        <strain evidence="2 3">LPB0068</strain>
    </source>
</reference>
<dbReference type="EMBL" id="LSFN01000035">
    <property type="protein sequence ID" value="OAB72505.1"/>
    <property type="molecule type" value="Genomic_DNA"/>
</dbReference>
<keyword evidence="3" id="KW-1185">Reference proteome</keyword>
<dbReference type="Pfam" id="PF14526">
    <property type="entry name" value="Cass2"/>
    <property type="match status" value="1"/>
</dbReference>
<dbReference type="STRING" id="1763538.LPB68_10120"/>
<protein>
    <submittedName>
        <fullName evidence="2">Transcription activator effector-binding protein</fullName>
    </submittedName>
</protein>